<dbReference type="SMART" id="SM00345">
    <property type="entry name" value="HTH_GNTR"/>
    <property type="match status" value="1"/>
</dbReference>
<dbReference type="GO" id="GO:0003700">
    <property type="term" value="F:DNA-binding transcription factor activity"/>
    <property type="evidence" value="ECO:0007669"/>
    <property type="project" value="InterPro"/>
</dbReference>
<keyword evidence="3" id="KW-0804">Transcription</keyword>
<dbReference type="InterPro" id="IPR011711">
    <property type="entry name" value="GntR_C"/>
</dbReference>
<dbReference type="AlphaFoldDB" id="A0A7K2IXZ4"/>
<dbReference type="GeneID" id="91393879"/>
<evidence type="ECO:0000259" key="4">
    <source>
        <dbReference type="PROSITE" id="PS50949"/>
    </source>
</evidence>
<dbReference type="Pfam" id="PF07729">
    <property type="entry name" value="FCD"/>
    <property type="match status" value="1"/>
</dbReference>
<dbReference type="RefSeq" id="WP_014908931.1">
    <property type="nucleotide sequence ID" value="NZ_BAZE01000014.1"/>
</dbReference>
<dbReference type="Proteomes" id="UP000467124">
    <property type="component" value="Unassembled WGS sequence"/>
</dbReference>
<proteinExistence type="predicted"/>
<dbReference type="InterPro" id="IPR036390">
    <property type="entry name" value="WH_DNA-bd_sf"/>
</dbReference>
<dbReference type="SUPFAM" id="SSF48008">
    <property type="entry name" value="GntR ligand-binding domain-like"/>
    <property type="match status" value="1"/>
</dbReference>
<evidence type="ECO:0000313" key="6">
    <source>
        <dbReference type="EMBL" id="MYR34870.1"/>
    </source>
</evidence>
<dbReference type="PANTHER" id="PTHR43537:SF24">
    <property type="entry name" value="GLUCONATE OPERON TRANSCRIPTIONAL REPRESSOR"/>
    <property type="match status" value="1"/>
</dbReference>
<dbReference type="GO" id="GO:0003677">
    <property type="term" value="F:DNA binding"/>
    <property type="evidence" value="ECO:0007669"/>
    <property type="project" value="UniProtKB-KW"/>
</dbReference>
<evidence type="ECO:0000256" key="1">
    <source>
        <dbReference type="ARBA" id="ARBA00023015"/>
    </source>
</evidence>
<keyword evidence="8" id="KW-1185">Reference proteome</keyword>
<evidence type="ECO:0000313" key="5">
    <source>
        <dbReference type="EMBL" id="MFB8766287.1"/>
    </source>
</evidence>
<evidence type="ECO:0000256" key="2">
    <source>
        <dbReference type="ARBA" id="ARBA00023125"/>
    </source>
</evidence>
<dbReference type="PRINTS" id="PR00035">
    <property type="entry name" value="HTHGNTR"/>
</dbReference>
<gene>
    <name evidence="6" type="ORF">GTW20_22080</name>
    <name evidence="5" type="ORF">VSQ78_01140</name>
</gene>
<dbReference type="SMART" id="SM00895">
    <property type="entry name" value="FCD"/>
    <property type="match status" value="1"/>
</dbReference>
<dbReference type="InterPro" id="IPR008920">
    <property type="entry name" value="TF_FadR/GntR_C"/>
</dbReference>
<dbReference type="CDD" id="cd07377">
    <property type="entry name" value="WHTH_GntR"/>
    <property type="match status" value="1"/>
</dbReference>
<evidence type="ECO:0000256" key="3">
    <source>
        <dbReference type="ARBA" id="ARBA00023163"/>
    </source>
</evidence>
<protein>
    <submittedName>
        <fullName evidence="6">FCD domain-containing protein</fullName>
    </submittedName>
    <submittedName>
        <fullName evidence="5">GntR family transcriptional regulator</fullName>
    </submittedName>
</protein>
<dbReference type="InterPro" id="IPR036388">
    <property type="entry name" value="WH-like_DNA-bd_sf"/>
</dbReference>
<dbReference type="EMBL" id="JAYMRS010000001">
    <property type="protein sequence ID" value="MFB8766287.1"/>
    <property type="molecule type" value="Genomic_DNA"/>
</dbReference>
<evidence type="ECO:0000313" key="7">
    <source>
        <dbReference type="Proteomes" id="UP000467124"/>
    </source>
</evidence>
<dbReference type="SUPFAM" id="SSF46785">
    <property type="entry name" value="Winged helix' DNA-binding domain"/>
    <property type="match status" value="1"/>
</dbReference>
<sequence length="227" mass="25071">MNGIGTDGPGVEVAAATTPESSAGRAYTVVRDRILDGEYEGGTMLSEGRIATELGMSRTPVREAFLQLQAEGWMRLYPKRGALVRPVPPHESREVLEARRMIETTAVETVCASAGGSERLVRRLREVIDEQRRAWEENDLAAFSRADVEFHREVVAAGGNSILQGFHRLLQDRHRRMTTQSISDDATRAERVLAQHTELARLIAEGDAEGFARATVEHLDDIHGSNV</sequence>
<dbReference type="PROSITE" id="PS50949">
    <property type="entry name" value="HTH_GNTR"/>
    <property type="match status" value="1"/>
</dbReference>
<feature type="domain" description="HTH gntR-type" evidence="4">
    <location>
        <begin position="20"/>
        <end position="87"/>
    </location>
</feature>
<dbReference type="PANTHER" id="PTHR43537">
    <property type="entry name" value="TRANSCRIPTIONAL REGULATOR, GNTR FAMILY"/>
    <property type="match status" value="1"/>
</dbReference>
<keyword evidence="2" id="KW-0238">DNA-binding</keyword>
<evidence type="ECO:0000313" key="8">
    <source>
        <dbReference type="Proteomes" id="UP001585053"/>
    </source>
</evidence>
<dbReference type="Pfam" id="PF00392">
    <property type="entry name" value="GntR"/>
    <property type="match status" value="1"/>
</dbReference>
<name>A0A7K2IXZ4_9ACTN</name>
<dbReference type="OMA" id="CRYRAMI"/>
<comment type="caution">
    <text evidence="6">The sequence shown here is derived from an EMBL/GenBank/DDBJ whole genome shotgun (WGS) entry which is preliminary data.</text>
</comment>
<keyword evidence="1" id="KW-0805">Transcription regulation</keyword>
<dbReference type="Gene3D" id="1.20.120.530">
    <property type="entry name" value="GntR ligand-binding domain-like"/>
    <property type="match status" value="1"/>
</dbReference>
<organism evidence="6 7">
    <name type="scientific">Nocardiopsis alba</name>
    <dbReference type="NCBI Taxonomy" id="53437"/>
    <lineage>
        <taxon>Bacteria</taxon>
        <taxon>Bacillati</taxon>
        <taxon>Actinomycetota</taxon>
        <taxon>Actinomycetes</taxon>
        <taxon>Streptosporangiales</taxon>
        <taxon>Nocardiopsidaceae</taxon>
        <taxon>Nocardiopsis</taxon>
    </lineage>
</organism>
<reference evidence="6 7" key="1">
    <citation type="journal article" date="2019" name="Nat. Commun.">
        <title>The antimicrobial potential of Streptomyces from insect microbiomes.</title>
        <authorList>
            <person name="Chevrette M.G."/>
            <person name="Carlson C.M."/>
            <person name="Ortega H.E."/>
            <person name="Thomas C."/>
            <person name="Ananiev G.E."/>
            <person name="Barns K.J."/>
            <person name="Book A.J."/>
            <person name="Cagnazzo J."/>
            <person name="Carlos C."/>
            <person name="Flanigan W."/>
            <person name="Grubbs K.J."/>
            <person name="Horn H.A."/>
            <person name="Hoffmann F.M."/>
            <person name="Klassen J.L."/>
            <person name="Knack J.J."/>
            <person name="Lewin G.R."/>
            <person name="McDonald B.R."/>
            <person name="Muller L."/>
            <person name="Melo W.G.P."/>
            <person name="Pinto-Tomas A.A."/>
            <person name="Schmitz A."/>
            <person name="Wendt-Pienkowski E."/>
            <person name="Wildman S."/>
            <person name="Zhao M."/>
            <person name="Zhang F."/>
            <person name="Bugni T.S."/>
            <person name="Andes D.R."/>
            <person name="Pupo M.T."/>
            <person name="Currie C.R."/>
        </authorList>
    </citation>
    <scope>NUCLEOTIDE SEQUENCE [LARGE SCALE GENOMIC DNA]</scope>
    <source>
        <strain evidence="6 7">SID5840</strain>
    </source>
</reference>
<dbReference type="Gene3D" id="1.10.10.10">
    <property type="entry name" value="Winged helix-like DNA-binding domain superfamily/Winged helix DNA-binding domain"/>
    <property type="match status" value="1"/>
</dbReference>
<dbReference type="EMBL" id="WWHY01000001">
    <property type="protein sequence ID" value="MYR34870.1"/>
    <property type="molecule type" value="Genomic_DNA"/>
</dbReference>
<dbReference type="Proteomes" id="UP001585053">
    <property type="component" value="Unassembled WGS sequence"/>
</dbReference>
<accession>A0A7K2IXZ4</accession>
<dbReference type="InterPro" id="IPR000524">
    <property type="entry name" value="Tscrpt_reg_HTH_GntR"/>
</dbReference>
<reference evidence="5 8" key="2">
    <citation type="submission" date="2024-01" db="EMBL/GenBank/DDBJ databases">
        <title>Genome mining of biosynthetic gene clusters to explore secondary metabolites of Streptomyces sp.</title>
        <authorList>
            <person name="Baig A."/>
            <person name="Ajitkumar Shintre N."/>
            <person name="Kumar H."/>
            <person name="Anbarasu A."/>
            <person name="Ramaiah S."/>
        </authorList>
    </citation>
    <scope>NUCLEOTIDE SEQUENCE [LARGE SCALE GENOMIC DNA]</scope>
    <source>
        <strain evidence="5 8">A01</strain>
    </source>
</reference>